<evidence type="ECO:0000313" key="3">
    <source>
        <dbReference type="EMBL" id="TXL75932.1"/>
    </source>
</evidence>
<evidence type="ECO:0000259" key="1">
    <source>
        <dbReference type="Pfam" id="PF01272"/>
    </source>
</evidence>
<dbReference type="GO" id="GO:0016301">
    <property type="term" value="F:kinase activity"/>
    <property type="evidence" value="ECO:0007669"/>
    <property type="project" value="UniProtKB-KW"/>
</dbReference>
<organism evidence="3 4">
    <name type="scientific">Vineibacter terrae</name>
    <dbReference type="NCBI Taxonomy" id="2586908"/>
    <lineage>
        <taxon>Bacteria</taxon>
        <taxon>Pseudomonadati</taxon>
        <taxon>Pseudomonadota</taxon>
        <taxon>Alphaproteobacteria</taxon>
        <taxon>Hyphomicrobiales</taxon>
        <taxon>Vineibacter</taxon>
    </lineage>
</organism>
<feature type="domain" description="Regulator of nucleoside diphosphate kinase N-terminal" evidence="2">
    <location>
        <begin position="14"/>
        <end position="54"/>
    </location>
</feature>
<evidence type="ECO:0000313" key="4">
    <source>
        <dbReference type="Proteomes" id="UP000321638"/>
    </source>
</evidence>
<dbReference type="GO" id="GO:0070063">
    <property type="term" value="F:RNA polymerase binding"/>
    <property type="evidence" value="ECO:0007669"/>
    <property type="project" value="InterPro"/>
</dbReference>
<dbReference type="GO" id="GO:0003677">
    <property type="term" value="F:DNA binding"/>
    <property type="evidence" value="ECO:0007669"/>
    <property type="project" value="InterPro"/>
</dbReference>
<gene>
    <name evidence="3" type="ORF">FHP25_12605</name>
</gene>
<dbReference type="SUPFAM" id="SSF54534">
    <property type="entry name" value="FKBP-like"/>
    <property type="match status" value="1"/>
</dbReference>
<reference evidence="3 4" key="1">
    <citation type="submission" date="2019-06" db="EMBL/GenBank/DDBJ databases">
        <title>New taxonomy in bacterial strain CC-CFT640, isolated from vineyard.</title>
        <authorList>
            <person name="Lin S.-Y."/>
            <person name="Tsai C.-F."/>
            <person name="Young C.-C."/>
        </authorList>
    </citation>
    <scope>NUCLEOTIDE SEQUENCE [LARGE SCALE GENOMIC DNA]</scope>
    <source>
        <strain evidence="3 4">CC-CFT640</strain>
    </source>
</reference>
<dbReference type="PANTHER" id="PTHR30437">
    <property type="entry name" value="TRANSCRIPTION ELONGATION FACTOR GREA"/>
    <property type="match status" value="1"/>
</dbReference>
<dbReference type="Proteomes" id="UP000321638">
    <property type="component" value="Unassembled WGS sequence"/>
</dbReference>
<keyword evidence="3" id="KW-0808">Transferase</keyword>
<sequence>MTTLLQAATTVALPTITLTADNHERLSRLADAAADGMSAEADFLAREVDRAVVVDPERIAPQIVTMNSRCVFRDDSNGFDRTVTLVYPEDEDAAAGRISVLTPIGSALIGLAEGQSMSWRTRSGERRVLTLLRVAFQPEAEAHETALVH</sequence>
<dbReference type="NCBIfam" id="NF004396">
    <property type="entry name" value="PRK05753.1"/>
    <property type="match status" value="1"/>
</dbReference>
<evidence type="ECO:0000259" key="2">
    <source>
        <dbReference type="Pfam" id="PF14760"/>
    </source>
</evidence>
<dbReference type="Gene3D" id="3.10.50.30">
    <property type="entry name" value="Transcription elongation factor, GreA/GreB, C-terminal domain"/>
    <property type="match status" value="1"/>
</dbReference>
<keyword evidence="4" id="KW-1185">Reference proteome</keyword>
<dbReference type="AlphaFoldDB" id="A0A5C8PMZ0"/>
<dbReference type="Pfam" id="PF14760">
    <property type="entry name" value="Rnk_N"/>
    <property type="match status" value="1"/>
</dbReference>
<dbReference type="InterPro" id="IPR023459">
    <property type="entry name" value="Tscrpt_elong_fac_GreA/B_fam"/>
</dbReference>
<name>A0A5C8PMZ0_9HYPH</name>
<dbReference type="OrthoDB" id="192847at2"/>
<dbReference type="EMBL" id="VDUZ01000012">
    <property type="protein sequence ID" value="TXL75932.1"/>
    <property type="molecule type" value="Genomic_DNA"/>
</dbReference>
<dbReference type="InterPro" id="IPR029462">
    <property type="entry name" value="Rnk_N"/>
</dbReference>
<dbReference type="InterPro" id="IPR036953">
    <property type="entry name" value="GreA/GreB_C_sf"/>
</dbReference>
<feature type="domain" description="Transcription elongation factor GreA/GreB C-terminal" evidence="1">
    <location>
        <begin position="62"/>
        <end position="130"/>
    </location>
</feature>
<dbReference type="Pfam" id="PF01272">
    <property type="entry name" value="GreA_GreB"/>
    <property type="match status" value="1"/>
</dbReference>
<dbReference type="RefSeq" id="WP_147847293.1">
    <property type="nucleotide sequence ID" value="NZ_VDUZ01000012.1"/>
</dbReference>
<dbReference type="GO" id="GO:0032784">
    <property type="term" value="P:regulation of DNA-templated transcription elongation"/>
    <property type="evidence" value="ECO:0007669"/>
    <property type="project" value="InterPro"/>
</dbReference>
<accession>A0A5C8PMZ0</accession>
<dbReference type="GO" id="GO:0006354">
    <property type="term" value="P:DNA-templated transcription elongation"/>
    <property type="evidence" value="ECO:0007669"/>
    <property type="project" value="TreeGrafter"/>
</dbReference>
<protein>
    <submittedName>
        <fullName evidence="3">Nucleoside diphosphate kinase regulator</fullName>
    </submittedName>
</protein>
<comment type="caution">
    <text evidence="3">The sequence shown here is derived from an EMBL/GenBank/DDBJ whole genome shotgun (WGS) entry which is preliminary data.</text>
</comment>
<dbReference type="InterPro" id="IPR001437">
    <property type="entry name" value="Tscrpt_elong_fac_GreA/B_C"/>
</dbReference>
<dbReference type="PANTHER" id="PTHR30437:SF5">
    <property type="entry name" value="REGULATOR OF NUCLEOSIDE DIPHOSPHATE KINASE"/>
    <property type="match status" value="1"/>
</dbReference>
<keyword evidence="3" id="KW-0418">Kinase</keyword>
<proteinExistence type="predicted"/>